<dbReference type="InterPro" id="IPR025827">
    <property type="entry name" value="Zn_ribbon_recom_dom"/>
</dbReference>
<dbReference type="EMBL" id="VTOZ01000015">
    <property type="protein sequence ID" value="TYZ28454.1"/>
    <property type="molecule type" value="Genomic_DNA"/>
</dbReference>
<proteinExistence type="predicted"/>
<dbReference type="Pfam" id="PF13408">
    <property type="entry name" value="Zn_ribbon_recom"/>
    <property type="match status" value="2"/>
</dbReference>
<dbReference type="GO" id="GO:0000150">
    <property type="term" value="F:DNA strand exchange activity"/>
    <property type="evidence" value="ECO:0007669"/>
    <property type="project" value="InterPro"/>
</dbReference>
<dbReference type="AlphaFoldDB" id="A0A5D6WPX4"/>
<name>A0A5D6WPX4_9FIRM</name>
<evidence type="ECO:0000313" key="3">
    <source>
        <dbReference type="EMBL" id="TYZ28454.1"/>
    </source>
</evidence>
<feature type="domain" description="Resolvase/invertase-type recombinase catalytic" evidence="1">
    <location>
        <begin position="19"/>
        <end position="167"/>
    </location>
</feature>
<dbReference type="Gene3D" id="3.40.50.1390">
    <property type="entry name" value="Resolvase, N-terminal catalytic domain"/>
    <property type="match status" value="1"/>
</dbReference>
<gene>
    <name evidence="3" type="ORF">FZ041_08380</name>
</gene>
<protein>
    <submittedName>
        <fullName evidence="3">Recombinase family protein</fullName>
    </submittedName>
</protein>
<dbReference type="CDD" id="cd00338">
    <property type="entry name" value="Ser_Recombinase"/>
    <property type="match status" value="1"/>
</dbReference>
<accession>A0A5D6WPX4</accession>
<dbReference type="Pfam" id="PF00239">
    <property type="entry name" value="Resolvase"/>
    <property type="match status" value="1"/>
</dbReference>
<dbReference type="PROSITE" id="PS51737">
    <property type="entry name" value="RECOMBINASE_DNA_BIND"/>
    <property type="match status" value="1"/>
</dbReference>
<dbReference type="PROSITE" id="PS51736">
    <property type="entry name" value="RECOMBINASES_3"/>
    <property type="match status" value="1"/>
</dbReference>
<dbReference type="PANTHER" id="PTHR30461:SF23">
    <property type="entry name" value="DNA RECOMBINASE-RELATED"/>
    <property type="match status" value="1"/>
</dbReference>
<evidence type="ECO:0000313" key="4">
    <source>
        <dbReference type="Proteomes" id="UP000322783"/>
    </source>
</evidence>
<reference evidence="3 4" key="1">
    <citation type="submission" date="2019-08" db="EMBL/GenBank/DDBJ databases">
        <title>Selenomonas sp. mPRGC5 and Selenomonas sp. mPRGC8 isolated from ruminal fluid of dairy goat (Capra hircus).</title>
        <authorList>
            <person name="Poothong S."/>
            <person name="Nuengjamnong C."/>
            <person name="Tanasupawat S."/>
        </authorList>
    </citation>
    <scope>NUCLEOTIDE SEQUENCE [LARGE SCALE GENOMIC DNA]</scope>
    <source>
        <strain evidence="4">mPRGC8</strain>
    </source>
</reference>
<comment type="caution">
    <text evidence="3">The sequence shown here is derived from an EMBL/GenBank/DDBJ whole genome shotgun (WGS) entry which is preliminary data.</text>
</comment>
<dbReference type="InterPro" id="IPR006119">
    <property type="entry name" value="Resolv_N"/>
</dbReference>
<dbReference type="InterPro" id="IPR011109">
    <property type="entry name" value="DNA_bind_recombinase_dom"/>
</dbReference>
<dbReference type="Pfam" id="PF07508">
    <property type="entry name" value="Recombinase"/>
    <property type="match status" value="1"/>
</dbReference>
<dbReference type="Proteomes" id="UP000322783">
    <property type="component" value="Unassembled WGS sequence"/>
</dbReference>
<organism evidence="3 4">
    <name type="scientific">Selenomonas caprae</name>
    <dbReference type="NCBI Taxonomy" id="2606905"/>
    <lineage>
        <taxon>Bacteria</taxon>
        <taxon>Bacillati</taxon>
        <taxon>Bacillota</taxon>
        <taxon>Negativicutes</taxon>
        <taxon>Selenomonadales</taxon>
        <taxon>Selenomonadaceae</taxon>
        <taxon>Selenomonas</taxon>
    </lineage>
</organism>
<dbReference type="RefSeq" id="WP_149189249.1">
    <property type="nucleotide sequence ID" value="NZ_VTOZ01000015.1"/>
</dbReference>
<dbReference type="Gene3D" id="3.90.1750.20">
    <property type="entry name" value="Putative Large Serine Recombinase, Chain B, Domain 2"/>
    <property type="match status" value="1"/>
</dbReference>
<sequence>MKKIERIEPKVPQIKRKKKVAAYARVSVETDRLSHSLSAQVSYYSQLIQKNPEWEYAGVYADSFISGTSIKNRTEFQRLIADCEAGKVNLILTKSISRFARNTVDLLSTVRRLKTIGVEVRFEKENISSTSSSGEIMLSILASFAQEESINISNNTKWGTRKRFEQGIPNGRFRIYGYRWEGDQLVVVPEEAAIVKRIFQNFLDGKSRLETEREFAAEGITTRAGCRWVDSNIRTVLSNINYTGNILLQKEYIESPITHKRKKNRGELPQYLVENTHEAIIAKEIFDYVQQEMARRQKLGAIANKSIPTTCFTSKLECGLCHRHYVHTMKYSPNGYRQEYWICSSKKDGKTKCSSSFLPQRILERVCAEAIGLAEFDEDGFLQSIEKIIVAGHHELEFHFYDGRVVLKHWISNLKKESWTEERRRAKSKEMKYNPPNGHCLSGKVRCGKCGETFARQTAHPYKDGTQAIKWRCRGRKNGCDADTIDEEILKSIYMEISGCTEFNEDRMAADIDHITVVSNSEMVFHFADGREISHGWQKLVRPRPKHSAEYKEHMRMLMKAQWTDGRRQHMSEIMKTMRKEEIYRWQK</sequence>
<keyword evidence="4" id="KW-1185">Reference proteome</keyword>
<evidence type="ECO:0000259" key="2">
    <source>
        <dbReference type="PROSITE" id="PS51737"/>
    </source>
</evidence>
<dbReference type="SMART" id="SM00857">
    <property type="entry name" value="Resolvase"/>
    <property type="match status" value="1"/>
</dbReference>
<dbReference type="InterPro" id="IPR050639">
    <property type="entry name" value="SSR_resolvase"/>
</dbReference>
<dbReference type="SUPFAM" id="SSF53041">
    <property type="entry name" value="Resolvase-like"/>
    <property type="match status" value="1"/>
</dbReference>
<dbReference type="GO" id="GO:0003677">
    <property type="term" value="F:DNA binding"/>
    <property type="evidence" value="ECO:0007669"/>
    <property type="project" value="InterPro"/>
</dbReference>
<dbReference type="InterPro" id="IPR038109">
    <property type="entry name" value="DNA_bind_recomb_sf"/>
</dbReference>
<feature type="domain" description="Recombinase" evidence="2">
    <location>
        <begin position="175"/>
        <end position="299"/>
    </location>
</feature>
<dbReference type="PANTHER" id="PTHR30461">
    <property type="entry name" value="DNA-INVERTASE FROM LAMBDOID PROPHAGE"/>
    <property type="match status" value="1"/>
</dbReference>
<evidence type="ECO:0000259" key="1">
    <source>
        <dbReference type="PROSITE" id="PS51736"/>
    </source>
</evidence>
<dbReference type="InterPro" id="IPR036162">
    <property type="entry name" value="Resolvase-like_N_sf"/>
</dbReference>